<dbReference type="GO" id="GO:0005886">
    <property type="term" value="C:plasma membrane"/>
    <property type="evidence" value="ECO:0007669"/>
    <property type="project" value="TreeGrafter"/>
</dbReference>
<keyword evidence="9 22" id="KW-0418">Kinase</keyword>
<evidence type="ECO:0000256" key="13">
    <source>
        <dbReference type="ARBA" id="ARBA00023157"/>
    </source>
</evidence>
<evidence type="ECO:0000256" key="16">
    <source>
        <dbReference type="PROSITE-ProRule" id="PRU00076"/>
    </source>
</evidence>
<dbReference type="Pfam" id="PF07645">
    <property type="entry name" value="EGF_CA"/>
    <property type="match status" value="1"/>
</dbReference>
<dbReference type="FunFam" id="1.10.510.10:FF:000084">
    <property type="entry name" value="Wall-associated receptor kinase 2"/>
    <property type="match status" value="1"/>
</dbReference>
<dbReference type="InterPro" id="IPR011009">
    <property type="entry name" value="Kinase-like_dom_sf"/>
</dbReference>
<feature type="domain" description="Protein kinase" evidence="20">
    <location>
        <begin position="415"/>
        <end position="696"/>
    </location>
</feature>
<keyword evidence="12 18" id="KW-0472">Membrane</keyword>
<dbReference type="InterPro" id="IPR008271">
    <property type="entry name" value="Ser/Thr_kinase_AS"/>
</dbReference>
<dbReference type="SUPFAM" id="SSF57196">
    <property type="entry name" value="EGF/Laminin"/>
    <property type="match status" value="1"/>
</dbReference>
<dbReference type="Gene3D" id="3.30.200.20">
    <property type="entry name" value="Phosphorylase Kinase, domain 1"/>
    <property type="match status" value="1"/>
</dbReference>
<dbReference type="PROSITE" id="PS00107">
    <property type="entry name" value="PROTEIN_KINASE_ATP"/>
    <property type="match status" value="1"/>
</dbReference>
<feature type="disulfide bond" evidence="16">
    <location>
        <begin position="298"/>
        <end position="308"/>
    </location>
</feature>
<dbReference type="PROSITE" id="PS00108">
    <property type="entry name" value="PROTEIN_KINASE_ST"/>
    <property type="match status" value="1"/>
</dbReference>
<evidence type="ECO:0000313" key="23">
    <source>
        <dbReference type="Proteomes" id="UP001140206"/>
    </source>
</evidence>
<dbReference type="PANTHER" id="PTHR27005">
    <property type="entry name" value="WALL-ASSOCIATED RECEPTOR KINASE-LIKE 21"/>
    <property type="match status" value="1"/>
</dbReference>
<evidence type="ECO:0000256" key="10">
    <source>
        <dbReference type="ARBA" id="ARBA00022840"/>
    </source>
</evidence>
<keyword evidence="5 18" id="KW-0812">Transmembrane</keyword>
<dbReference type="InterPro" id="IPR017441">
    <property type="entry name" value="Protein_kinase_ATP_BS"/>
</dbReference>
<gene>
    <name evidence="22" type="ORF">LUZ62_081415</name>
</gene>
<feature type="binding site" evidence="17">
    <location>
        <position position="443"/>
    </location>
    <ligand>
        <name>ATP</name>
        <dbReference type="ChEBI" id="CHEBI:30616"/>
    </ligand>
</feature>
<dbReference type="SMART" id="SM00181">
    <property type="entry name" value="EGF"/>
    <property type="match status" value="2"/>
</dbReference>
<dbReference type="InterPro" id="IPR018097">
    <property type="entry name" value="EGF_Ca-bd_CS"/>
</dbReference>
<dbReference type="InterPro" id="IPR049883">
    <property type="entry name" value="NOTCH1_EGF-like"/>
</dbReference>
<evidence type="ECO:0000313" key="22">
    <source>
        <dbReference type="EMBL" id="KAJ4747010.1"/>
    </source>
</evidence>
<dbReference type="SMART" id="SM00220">
    <property type="entry name" value="S_TKc"/>
    <property type="match status" value="1"/>
</dbReference>
<keyword evidence="14" id="KW-0675">Receptor</keyword>
<evidence type="ECO:0000256" key="7">
    <source>
        <dbReference type="ARBA" id="ARBA00022737"/>
    </source>
</evidence>
<keyword evidence="6 19" id="KW-0732">Signal</keyword>
<evidence type="ECO:0000256" key="8">
    <source>
        <dbReference type="ARBA" id="ARBA00022741"/>
    </source>
</evidence>
<evidence type="ECO:0000256" key="17">
    <source>
        <dbReference type="PROSITE-ProRule" id="PRU10141"/>
    </source>
</evidence>
<dbReference type="GO" id="GO:0004674">
    <property type="term" value="F:protein serine/threonine kinase activity"/>
    <property type="evidence" value="ECO:0007669"/>
    <property type="project" value="UniProtKB-KW"/>
</dbReference>
<evidence type="ECO:0000256" key="2">
    <source>
        <dbReference type="ARBA" id="ARBA00022527"/>
    </source>
</evidence>
<keyword evidence="4" id="KW-0808">Transferase</keyword>
<evidence type="ECO:0000256" key="11">
    <source>
        <dbReference type="ARBA" id="ARBA00022989"/>
    </source>
</evidence>
<evidence type="ECO:0000259" key="21">
    <source>
        <dbReference type="PROSITE" id="PS50026"/>
    </source>
</evidence>
<reference evidence="22" key="1">
    <citation type="submission" date="2022-08" db="EMBL/GenBank/DDBJ databases">
        <authorList>
            <person name="Marques A."/>
        </authorList>
    </citation>
    <scope>NUCLEOTIDE SEQUENCE</scope>
    <source>
        <strain evidence="22">RhyPub2mFocal</strain>
        <tissue evidence="22">Leaves</tissue>
    </source>
</reference>
<dbReference type="PROSITE" id="PS01187">
    <property type="entry name" value="EGF_CA"/>
    <property type="match status" value="1"/>
</dbReference>
<dbReference type="FunFam" id="2.10.25.10:FF:000009">
    <property type="entry name" value="Low-density lipoprotein receptor isoform 1"/>
    <property type="match status" value="1"/>
</dbReference>
<feature type="chain" id="PRO_5043877241" evidence="19">
    <location>
        <begin position="18"/>
        <end position="723"/>
    </location>
</feature>
<keyword evidence="10 17" id="KW-0067">ATP-binding</keyword>
<dbReference type="Pfam" id="PF13947">
    <property type="entry name" value="GUB_WAK_bind"/>
    <property type="match status" value="1"/>
</dbReference>
<dbReference type="InterPro" id="IPR001881">
    <property type="entry name" value="EGF-like_Ca-bd_dom"/>
</dbReference>
<dbReference type="PANTHER" id="PTHR27005:SF479">
    <property type="entry name" value="OS06G0706600 PROTEIN"/>
    <property type="match status" value="1"/>
</dbReference>
<proteinExistence type="predicted"/>
<dbReference type="AlphaFoldDB" id="A0AAV8BV53"/>
<keyword evidence="8 17" id="KW-0547">Nucleotide-binding</keyword>
<dbReference type="SMART" id="SM00179">
    <property type="entry name" value="EGF_CA"/>
    <property type="match status" value="1"/>
</dbReference>
<evidence type="ECO:0000256" key="5">
    <source>
        <dbReference type="ARBA" id="ARBA00022692"/>
    </source>
</evidence>
<evidence type="ECO:0000256" key="12">
    <source>
        <dbReference type="ARBA" id="ARBA00023136"/>
    </source>
</evidence>
<sequence>MAWLVFVFLSLIPHLSAVEGLAVAKPGCRTKCGDVDVPFPFGIEPGCFLEGFYLNCSQNATDSTYKLFAGNVEVLKILLPTSQARMKNAISWQCYNDTTRSITDNIWSFRLSSTRYRISSLHNKFVSIGCDTLAYNNMVDYQNHQYRTGCVSVCYSQESLTNGTCSGIGCCETPIPPAGINYYKVSFDRNFNSSFVSDFSRCSYAAVMEADNFIFNTSYVTTTNFWYTYNGEVPILVDWSIGNETCEVAQRNTSNYACASPNSVCNDLGDGLGYICNCSKGYEGNPYLKDGCQDIDECEDKSTCSGICVNTPGSFNCTCPQGTHGDPNSAAGCNKIERSSPWVKFVVGISVGLMVVVILSCLVYFVHEKRKIAAIKENCFKQYGGQLLYQEMKSKQGFTFTIFKEEELKEATNNYDAKNILGEGGNGTVYKGTLKNNKDVAIKRCKTIDEKQKKEFGKEILILSQINHKNIVRILGCCLEVEIPILVYEFISKGNLFDLIHSCRAPCIPLSIRLRIAQETAEALAYLHSWASPPIVHRDVKSSNILLDENFVAKVSDFGASVLAPMDEDQFMTLVQGTRGYLDPEYMQTGLLTVKSDVYSFGVVLLELLTRKKAFYLDKSDDQRSLSSIFLSAMKENKLEEILDDQIMDVESVNLINWVAELARECLNMEAEKRPEMREVAETLDKLRKNMKHPWVQDNPEEIESLLGEPFFFQYGVGNDFIP</sequence>
<keyword evidence="7" id="KW-0677">Repeat</keyword>
<keyword evidence="11 18" id="KW-1133">Transmembrane helix</keyword>
<evidence type="ECO:0000256" key="18">
    <source>
        <dbReference type="SAM" id="Phobius"/>
    </source>
</evidence>
<dbReference type="GO" id="GO:0005524">
    <property type="term" value="F:ATP binding"/>
    <property type="evidence" value="ECO:0007669"/>
    <property type="project" value="UniProtKB-UniRule"/>
</dbReference>
<dbReference type="Proteomes" id="UP001140206">
    <property type="component" value="Chromosome 5"/>
</dbReference>
<evidence type="ECO:0000256" key="3">
    <source>
        <dbReference type="ARBA" id="ARBA00022536"/>
    </source>
</evidence>
<dbReference type="InterPro" id="IPR000742">
    <property type="entry name" value="EGF"/>
</dbReference>
<keyword evidence="23" id="KW-1185">Reference proteome</keyword>
<keyword evidence="13 16" id="KW-1015">Disulfide bond</keyword>
<dbReference type="Gene3D" id="2.10.25.10">
    <property type="entry name" value="Laminin"/>
    <property type="match status" value="1"/>
</dbReference>
<accession>A0AAV8BV53</accession>
<dbReference type="Gene3D" id="1.10.510.10">
    <property type="entry name" value="Transferase(Phosphotransferase) domain 1"/>
    <property type="match status" value="1"/>
</dbReference>
<keyword evidence="3 16" id="KW-0245">EGF-like domain</keyword>
<evidence type="ECO:0000256" key="14">
    <source>
        <dbReference type="ARBA" id="ARBA00023170"/>
    </source>
</evidence>
<evidence type="ECO:0000256" key="15">
    <source>
        <dbReference type="ARBA" id="ARBA00023180"/>
    </source>
</evidence>
<dbReference type="EMBL" id="JAMFTS010000005">
    <property type="protein sequence ID" value="KAJ4747010.1"/>
    <property type="molecule type" value="Genomic_DNA"/>
</dbReference>
<dbReference type="CDD" id="cd00054">
    <property type="entry name" value="EGF_CA"/>
    <property type="match status" value="1"/>
</dbReference>
<dbReference type="SUPFAM" id="SSF56112">
    <property type="entry name" value="Protein kinase-like (PK-like)"/>
    <property type="match status" value="1"/>
</dbReference>
<comment type="caution">
    <text evidence="22">The sequence shown here is derived from an EMBL/GenBank/DDBJ whole genome shotgun (WGS) entry which is preliminary data.</text>
</comment>
<name>A0AAV8BV53_9POAL</name>
<dbReference type="InterPro" id="IPR000719">
    <property type="entry name" value="Prot_kinase_dom"/>
</dbReference>
<dbReference type="InterPro" id="IPR045274">
    <property type="entry name" value="WAK-like"/>
</dbReference>
<dbReference type="InterPro" id="IPR000152">
    <property type="entry name" value="EGF-type_Asp/Asn_hydroxyl_site"/>
</dbReference>
<dbReference type="Pfam" id="PF00069">
    <property type="entry name" value="Pkinase"/>
    <property type="match status" value="1"/>
</dbReference>
<dbReference type="PROSITE" id="PS50011">
    <property type="entry name" value="PROTEIN_KINASE_DOM"/>
    <property type="match status" value="1"/>
</dbReference>
<feature type="domain" description="EGF-like" evidence="21">
    <location>
        <begin position="294"/>
        <end position="330"/>
    </location>
</feature>
<dbReference type="PROSITE" id="PS00010">
    <property type="entry name" value="ASX_HYDROXYL"/>
    <property type="match status" value="1"/>
</dbReference>
<dbReference type="CDD" id="cd14066">
    <property type="entry name" value="STKc_IRAK"/>
    <property type="match status" value="1"/>
</dbReference>
<evidence type="ECO:0000256" key="4">
    <source>
        <dbReference type="ARBA" id="ARBA00022679"/>
    </source>
</evidence>
<feature type="signal peptide" evidence="19">
    <location>
        <begin position="1"/>
        <end position="17"/>
    </location>
</feature>
<keyword evidence="2" id="KW-0723">Serine/threonine-protein kinase</keyword>
<protein>
    <submittedName>
        <fullName evidence="22">Wall-associated kinase family protein</fullName>
    </submittedName>
</protein>
<evidence type="ECO:0000256" key="9">
    <source>
        <dbReference type="ARBA" id="ARBA00022777"/>
    </source>
</evidence>
<organism evidence="22 23">
    <name type="scientific">Rhynchospora pubera</name>
    <dbReference type="NCBI Taxonomy" id="906938"/>
    <lineage>
        <taxon>Eukaryota</taxon>
        <taxon>Viridiplantae</taxon>
        <taxon>Streptophyta</taxon>
        <taxon>Embryophyta</taxon>
        <taxon>Tracheophyta</taxon>
        <taxon>Spermatophyta</taxon>
        <taxon>Magnoliopsida</taxon>
        <taxon>Liliopsida</taxon>
        <taxon>Poales</taxon>
        <taxon>Cyperaceae</taxon>
        <taxon>Cyperoideae</taxon>
        <taxon>Rhynchosporeae</taxon>
        <taxon>Rhynchospora</taxon>
    </lineage>
</organism>
<dbReference type="FunFam" id="3.30.200.20:FF:000043">
    <property type="entry name" value="Wall-associated receptor kinase 2"/>
    <property type="match status" value="1"/>
</dbReference>
<dbReference type="GO" id="GO:0005509">
    <property type="term" value="F:calcium ion binding"/>
    <property type="evidence" value="ECO:0007669"/>
    <property type="project" value="InterPro"/>
</dbReference>
<dbReference type="InterPro" id="IPR025287">
    <property type="entry name" value="WAK_GUB"/>
</dbReference>
<evidence type="ECO:0000256" key="6">
    <source>
        <dbReference type="ARBA" id="ARBA00022729"/>
    </source>
</evidence>
<evidence type="ECO:0000256" key="1">
    <source>
        <dbReference type="ARBA" id="ARBA00004479"/>
    </source>
</evidence>
<dbReference type="GO" id="GO:0007166">
    <property type="term" value="P:cell surface receptor signaling pathway"/>
    <property type="evidence" value="ECO:0007669"/>
    <property type="project" value="InterPro"/>
</dbReference>
<comment type="caution">
    <text evidence="16">Lacks conserved residue(s) required for the propagation of feature annotation.</text>
</comment>
<feature type="transmembrane region" description="Helical" evidence="18">
    <location>
        <begin position="342"/>
        <end position="366"/>
    </location>
</feature>
<keyword evidence="15" id="KW-0325">Glycoprotein</keyword>
<comment type="subcellular location">
    <subcellularLocation>
        <location evidence="1">Membrane</location>
        <topology evidence="1">Single-pass type I membrane protein</topology>
    </subcellularLocation>
</comment>
<dbReference type="PROSITE" id="PS50026">
    <property type="entry name" value="EGF_3"/>
    <property type="match status" value="1"/>
</dbReference>
<evidence type="ECO:0000259" key="20">
    <source>
        <dbReference type="PROSITE" id="PS50011"/>
    </source>
</evidence>
<dbReference type="GO" id="GO:0030247">
    <property type="term" value="F:polysaccharide binding"/>
    <property type="evidence" value="ECO:0007669"/>
    <property type="project" value="InterPro"/>
</dbReference>
<evidence type="ECO:0000256" key="19">
    <source>
        <dbReference type="SAM" id="SignalP"/>
    </source>
</evidence>